<keyword evidence="2" id="KW-0472">Membrane</keyword>
<feature type="region of interest" description="Disordered" evidence="1">
    <location>
        <begin position="134"/>
        <end position="163"/>
    </location>
</feature>
<feature type="transmembrane region" description="Helical" evidence="2">
    <location>
        <begin position="289"/>
        <end position="310"/>
    </location>
</feature>
<sequence length="387" mass="40880">MSSTAVQLVFAGEILAGFSHAQVREKLGRRLRLDEQRLNKLFSGQRVVIKRDLAPAEAAEWVQRFRAIGAVLHAIPAKPAATHTAALPAPPQPAPPARAAAAAAAKAKAPAPPAVVRPSVAAPPPDTSLMLSLVPDSELPTPPAPATRPAAAPRAAAASASPAASNAAEEITCPNCGERQSKRVICRACVCDMPRTLAARQAEAEARRQARLEELRARNEQRLAQEQARLNGEDDAELDGDELPPLLSLSVEGRMGRVRFMGCCALGLAAGLGLWMGALVLAATLSNAGVLWGGLLLGVVLAWWGVRLTVLRLHDLNRSGWFALLQLVPALNGLFSLVLILWPGSAGENDYGDPVDDARALWAILGVVVFGATTLLTTPQLWPLLAR</sequence>
<keyword evidence="2" id="KW-1133">Transmembrane helix</keyword>
<feature type="compositionally biased region" description="Low complexity" evidence="1">
    <location>
        <begin position="147"/>
        <end position="163"/>
    </location>
</feature>
<dbReference type="EMBL" id="JAGQDG010000005">
    <property type="protein sequence ID" value="MBQ0936428.1"/>
    <property type="molecule type" value="Genomic_DNA"/>
</dbReference>
<feature type="transmembrane region" description="Helical" evidence="2">
    <location>
        <begin position="362"/>
        <end position="385"/>
    </location>
</feature>
<accession>A0ABS5DZ43</accession>
<protein>
    <submittedName>
        <fullName evidence="3">DUF805 domain-containing protein</fullName>
    </submittedName>
</protein>
<feature type="region of interest" description="Disordered" evidence="1">
    <location>
        <begin position="83"/>
        <end position="105"/>
    </location>
</feature>
<reference evidence="3 4" key="1">
    <citation type="submission" date="2021-04" db="EMBL/GenBank/DDBJ databases">
        <title>The genome sequence of type strain Ideonella paludis KCTC 32238.</title>
        <authorList>
            <person name="Liu Y."/>
        </authorList>
    </citation>
    <scope>NUCLEOTIDE SEQUENCE [LARGE SCALE GENOMIC DNA]</scope>
    <source>
        <strain evidence="3 4">KCTC 32238</strain>
    </source>
</reference>
<feature type="transmembrane region" description="Helical" evidence="2">
    <location>
        <begin position="260"/>
        <end position="283"/>
    </location>
</feature>
<dbReference type="PANTHER" id="PTHR34980:SF3">
    <property type="entry name" value="BLR8105 PROTEIN"/>
    <property type="match status" value="1"/>
</dbReference>
<proteinExistence type="predicted"/>
<dbReference type="RefSeq" id="WP_210809783.1">
    <property type="nucleotide sequence ID" value="NZ_JAGQDG010000005.1"/>
</dbReference>
<evidence type="ECO:0000256" key="2">
    <source>
        <dbReference type="SAM" id="Phobius"/>
    </source>
</evidence>
<gene>
    <name evidence="3" type="ORF">KAK11_13890</name>
</gene>
<dbReference type="InterPro" id="IPR008523">
    <property type="entry name" value="DUF805"/>
</dbReference>
<name>A0ABS5DZ43_9BURK</name>
<evidence type="ECO:0000313" key="4">
    <source>
        <dbReference type="Proteomes" id="UP000672097"/>
    </source>
</evidence>
<evidence type="ECO:0000313" key="3">
    <source>
        <dbReference type="EMBL" id="MBQ0936428.1"/>
    </source>
</evidence>
<feature type="transmembrane region" description="Helical" evidence="2">
    <location>
        <begin position="322"/>
        <end position="342"/>
    </location>
</feature>
<dbReference type="Pfam" id="PF05656">
    <property type="entry name" value="DUF805"/>
    <property type="match status" value="1"/>
</dbReference>
<dbReference type="Proteomes" id="UP000672097">
    <property type="component" value="Unassembled WGS sequence"/>
</dbReference>
<organism evidence="3 4">
    <name type="scientific">Ideonella paludis</name>
    <dbReference type="NCBI Taxonomy" id="1233411"/>
    <lineage>
        <taxon>Bacteria</taxon>
        <taxon>Pseudomonadati</taxon>
        <taxon>Pseudomonadota</taxon>
        <taxon>Betaproteobacteria</taxon>
        <taxon>Burkholderiales</taxon>
        <taxon>Sphaerotilaceae</taxon>
        <taxon>Ideonella</taxon>
    </lineage>
</organism>
<dbReference type="PANTHER" id="PTHR34980">
    <property type="entry name" value="INNER MEMBRANE PROTEIN-RELATED-RELATED"/>
    <property type="match status" value="1"/>
</dbReference>
<evidence type="ECO:0000256" key="1">
    <source>
        <dbReference type="SAM" id="MobiDB-lite"/>
    </source>
</evidence>
<comment type="caution">
    <text evidence="3">The sequence shown here is derived from an EMBL/GenBank/DDBJ whole genome shotgun (WGS) entry which is preliminary data.</text>
</comment>
<keyword evidence="2" id="KW-0812">Transmembrane</keyword>
<keyword evidence="4" id="KW-1185">Reference proteome</keyword>